<proteinExistence type="predicted"/>
<gene>
    <name evidence="1" type="ORF">AB4Y32_36430</name>
</gene>
<sequence>MADQNVQRLRRLDCCAVSDALDKLKLPGVVSGLPQRAGAGRIAGRAITVKLGTGEPPPGPPVHLGCTAIEQADNDNVIVVEQRSGVEAGCWGGLLSLAAKVRDVAGVVADGPVRDIDEAVDYELPVFSRATTARTARGRVVEQGTNVAVQIGDVTVEAGDYVMADNSAVIFIRAGDIERVLEAAEIIVAKEAAMAKAILSGTPVGQVMGGNYEHMLA</sequence>
<evidence type="ECO:0000313" key="1">
    <source>
        <dbReference type="EMBL" id="MEX3937166.1"/>
    </source>
</evidence>
<comment type="caution">
    <text evidence="1">The sequence shown here is derived from an EMBL/GenBank/DDBJ whole genome shotgun (WGS) entry which is preliminary data.</text>
</comment>
<organism evidence="1 2">
    <name type="scientific">Paraburkholderia phymatum</name>
    <dbReference type="NCBI Taxonomy" id="148447"/>
    <lineage>
        <taxon>Bacteria</taxon>
        <taxon>Pseudomonadati</taxon>
        <taxon>Pseudomonadota</taxon>
        <taxon>Betaproteobacteria</taxon>
        <taxon>Burkholderiales</taxon>
        <taxon>Burkholderiaceae</taxon>
        <taxon>Paraburkholderia</taxon>
    </lineage>
</organism>
<protein>
    <submittedName>
        <fullName evidence="1">RraA family protein</fullName>
    </submittedName>
</protein>
<evidence type="ECO:0000313" key="2">
    <source>
        <dbReference type="Proteomes" id="UP001558850"/>
    </source>
</evidence>
<dbReference type="EMBL" id="JBFRCH010000045">
    <property type="protein sequence ID" value="MEX3937166.1"/>
    <property type="molecule type" value="Genomic_DNA"/>
</dbReference>
<accession>A0ACC6UCI0</accession>
<keyword evidence="2" id="KW-1185">Reference proteome</keyword>
<name>A0ACC6UCI0_9BURK</name>
<dbReference type="Proteomes" id="UP001558850">
    <property type="component" value="Unassembled WGS sequence"/>
</dbReference>
<reference evidence="1" key="1">
    <citation type="submission" date="2024-07" db="EMBL/GenBank/DDBJ databases">
        <title>A survey of Mimosa microsymbionts across Brazilian biomes reveals a high diversity of Paraburkholderia nodulating endemic species, but also that Cupriavidus is common as a symbiont of widespread species.</title>
        <authorList>
            <person name="Rouws L."/>
            <person name="Barauna A."/>
            <person name="Beukes C."/>
            <person name="Rouws J.R.C."/>
            <person name="De Faria S.M."/>
            <person name="Gross E."/>
            <person name="Bueno Dos Reis Junior F."/>
            <person name="Simon M.F."/>
            <person name="Maluk M."/>
            <person name="Odee D.W."/>
            <person name="Kenicer G."/>
            <person name="Young J.P.W."/>
            <person name="Reis V.M."/>
            <person name="Zilli J."/>
            <person name="James E.K."/>
        </authorList>
    </citation>
    <scope>NUCLEOTIDE SEQUENCE</scope>
    <source>
        <strain evidence="1">EG181B</strain>
    </source>
</reference>